<dbReference type="InterPro" id="IPR013196">
    <property type="entry name" value="HTH_11"/>
</dbReference>
<keyword evidence="1" id="KW-0805">Transcription regulation</keyword>
<reference evidence="5" key="1">
    <citation type="submission" date="2016-10" db="EMBL/GenBank/DDBJ databases">
        <authorList>
            <person name="Varghese N."/>
            <person name="Submissions S."/>
        </authorList>
    </citation>
    <scope>NUCLEOTIDE SEQUENCE [LARGE SCALE GENOMIC DNA]</scope>
    <source>
        <strain evidence="5">CGMCC 1.8946</strain>
    </source>
</reference>
<dbReference type="PANTHER" id="PTHR34580:SF1">
    <property type="entry name" value="PROTEIN PAFC"/>
    <property type="match status" value="1"/>
</dbReference>
<dbReference type="InterPro" id="IPR001034">
    <property type="entry name" value="DeoR_HTH"/>
</dbReference>
<sequence>MNKTDRLLAIVIELQRKGVLRAEDLAARFETSTRTIYRDIQALSEAGVPVVGAPGQGYSLMEGYFLPPVSFTVEEAVALLIGTDFVEQKFDTGYGAKAQSARGKIEAVLPESISHEASRVRAIMRLLAAGDAPISGREKQYLEALRQAILERRKVRFHYSKNRPEVDGNRHSDRTAAPYGLILVRGTWILLAHCELRHELRHFRLSRMSGLTSLEDPFSLPPDFQLQDYLPVDDRNVRVRILASPAIADRVKDVQLLPGSLRGSGGRLGHHVSRPAARGAAALGARLGSECRGAGAGGAKDPGPGRSREDVEALLTYCCQ</sequence>
<dbReference type="Pfam" id="PF08279">
    <property type="entry name" value="HTH_11"/>
    <property type="match status" value="1"/>
</dbReference>
<dbReference type="InterPro" id="IPR051534">
    <property type="entry name" value="CBASS_pafABC_assoc_protein"/>
</dbReference>
<dbReference type="PROSITE" id="PS52050">
    <property type="entry name" value="WYL"/>
    <property type="match status" value="1"/>
</dbReference>
<dbReference type="InterPro" id="IPR036390">
    <property type="entry name" value="WH_DNA-bd_sf"/>
</dbReference>
<dbReference type="InterPro" id="IPR036388">
    <property type="entry name" value="WH-like_DNA-bd_sf"/>
</dbReference>
<evidence type="ECO:0000313" key="5">
    <source>
        <dbReference type="Proteomes" id="UP000198601"/>
    </source>
</evidence>
<keyword evidence="4" id="KW-0238">DNA-binding</keyword>
<evidence type="ECO:0000256" key="1">
    <source>
        <dbReference type="ARBA" id="ARBA00023015"/>
    </source>
</evidence>
<dbReference type="SMART" id="SM00420">
    <property type="entry name" value="HTH_DEOR"/>
    <property type="match status" value="1"/>
</dbReference>
<dbReference type="GO" id="GO:0003677">
    <property type="term" value="F:DNA binding"/>
    <property type="evidence" value="ECO:0007669"/>
    <property type="project" value="UniProtKB-KW"/>
</dbReference>
<dbReference type="AlphaFoldDB" id="A0A1G4SB60"/>
<dbReference type="Pfam" id="PF13280">
    <property type="entry name" value="WYL"/>
    <property type="match status" value="1"/>
</dbReference>
<proteinExistence type="predicted"/>
<dbReference type="GO" id="GO:0003700">
    <property type="term" value="F:DNA-binding transcription factor activity"/>
    <property type="evidence" value="ECO:0007669"/>
    <property type="project" value="InterPro"/>
</dbReference>
<dbReference type="PANTHER" id="PTHR34580">
    <property type="match status" value="1"/>
</dbReference>
<evidence type="ECO:0000313" key="4">
    <source>
        <dbReference type="EMBL" id="SCW65619.1"/>
    </source>
</evidence>
<dbReference type="STRING" id="624147.SAMN04487970_102514"/>
<name>A0A1G4SB60_9BACL</name>
<dbReference type="InterPro" id="IPR026881">
    <property type="entry name" value="WYL_dom"/>
</dbReference>
<evidence type="ECO:0000259" key="3">
    <source>
        <dbReference type="PROSITE" id="PS51000"/>
    </source>
</evidence>
<protein>
    <submittedName>
        <fullName evidence="4">Predicted DNA-binding transcriptional regulator YafY, contains an HTH and WYL domains</fullName>
    </submittedName>
</protein>
<feature type="domain" description="HTH deoR-type" evidence="3">
    <location>
        <begin position="3"/>
        <end position="58"/>
    </location>
</feature>
<dbReference type="PROSITE" id="PS51000">
    <property type="entry name" value="HTH_DEOR_2"/>
    <property type="match status" value="1"/>
</dbReference>
<dbReference type="EMBL" id="FMTT01000025">
    <property type="protein sequence ID" value="SCW65619.1"/>
    <property type="molecule type" value="Genomic_DNA"/>
</dbReference>
<keyword evidence="5" id="KW-1185">Reference proteome</keyword>
<dbReference type="Gene3D" id="1.10.10.10">
    <property type="entry name" value="Winged helix-like DNA-binding domain superfamily/Winged helix DNA-binding domain"/>
    <property type="match status" value="1"/>
</dbReference>
<accession>A0A1G4SB60</accession>
<dbReference type="SUPFAM" id="SSF46785">
    <property type="entry name" value="Winged helix' DNA-binding domain"/>
    <property type="match status" value="1"/>
</dbReference>
<keyword evidence="2" id="KW-0804">Transcription</keyword>
<organism evidence="4 5">
    <name type="scientific">Paenibacillus tianmuensis</name>
    <dbReference type="NCBI Taxonomy" id="624147"/>
    <lineage>
        <taxon>Bacteria</taxon>
        <taxon>Bacillati</taxon>
        <taxon>Bacillota</taxon>
        <taxon>Bacilli</taxon>
        <taxon>Bacillales</taxon>
        <taxon>Paenibacillaceae</taxon>
        <taxon>Paenibacillus</taxon>
    </lineage>
</organism>
<dbReference type="Proteomes" id="UP000198601">
    <property type="component" value="Unassembled WGS sequence"/>
</dbReference>
<evidence type="ECO:0000256" key="2">
    <source>
        <dbReference type="ARBA" id="ARBA00023163"/>
    </source>
</evidence>
<gene>
    <name evidence="4" type="ORF">SAMN04487970_102514</name>
</gene>